<reference evidence="1" key="2">
    <citation type="submission" date="2004-02" db="EMBL/GenBank/DDBJ databases">
        <authorList>
            <consortium name="Genoscope"/>
            <consortium name="Whitehead Institute Centre for Genome Research"/>
        </authorList>
    </citation>
    <scope>NUCLEOTIDE SEQUENCE</scope>
</reference>
<organism evidence="1">
    <name type="scientific">Tetraodon nigroviridis</name>
    <name type="common">Spotted green pufferfish</name>
    <name type="synonym">Chelonodon nigroviridis</name>
    <dbReference type="NCBI Taxonomy" id="99883"/>
    <lineage>
        <taxon>Eukaryota</taxon>
        <taxon>Metazoa</taxon>
        <taxon>Chordata</taxon>
        <taxon>Craniata</taxon>
        <taxon>Vertebrata</taxon>
        <taxon>Euteleostomi</taxon>
        <taxon>Actinopterygii</taxon>
        <taxon>Neopterygii</taxon>
        <taxon>Teleostei</taxon>
        <taxon>Neoteleostei</taxon>
        <taxon>Acanthomorphata</taxon>
        <taxon>Eupercaria</taxon>
        <taxon>Tetraodontiformes</taxon>
        <taxon>Tetradontoidea</taxon>
        <taxon>Tetraodontidae</taxon>
        <taxon>Tetraodon</taxon>
    </lineage>
</organism>
<reference evidence="1" key="1">
    <citation type="journal article" date="2004" name="Nature">
        <title>Genome duplication in the teleost fish Tetraodon nigroviridis reveals the early vertebrate proto-karyotype.</title>
        <authorList>
            <person name="Jaillon O."/>
            <person name="Aury J.-M."/>
            <person name="Brunet F."/>
            <person name="Petit J.-L."/>
            <person name="Stange-Thomann N."/>
            <person name="Mauceli E."/>
            <person name="Bouneau L."/>
            <person name="Fischer C."/>
            <person name="Ozouf-Costaz C."/>
            <person name="Bernot A."/>
            <person name="Nicaud S."/>
            <person name="Jaffe D."/>
            <person name="Fisher S."/>
            <person name="Lutfalla G."/>
            <person name="Dossat C."/>
            <person name="Segurens B."/>
            <person name="Dasilva C."/>
            <person name="Salanoubat M."/>
            <person name="Levy M."/>
            <person name="Boudet N."/>
            <person name="Castellano S."/>
            <person name="Anthouard V."/>
            <person name="Jubin C."/>
            <person name="Castelli V."/>
            <person name="Katinka M."/>
            <person name="Vacherie B."/>
            <person name="Biemont C."/>
            <person name="Skalli Z."/>
            <person name="Cattolico L."/>
            <person name="Poulain J."/>
            <person name="De Berardinis V."/>
            <person name="Cruaud C."/>
            <person name="Duprat S."/>
            <person name="Brottier P."/>
            <person name="Coutanceau J.-P."/>
            <person name="Gouzy J."/>
            <person name="Parra G."/>
            <person name="Lardier G."/>
            <person name="Chapple C."/>
            <person name="McKernan K.J."/>
            <person name="McEwan P."/>
            <person name="Bosak S."/>
            <person name="Kellis M."/>
            <person name="Volff J.-N."/>
            <person name="Guigo R."/>
            <person name="Zody M.C."/>
            <person name="Mesirov J."/>
            <person name="Lindblad-Toh K."/>
            <person name="Birren B."/>
            <person name="Nusbaum C."/>
            <person name="Kahn D."/>
            <person name="Robinson-Rechavi M."/>
            <person name="Laudet V."/>
            <person name="Schachter V."/>
            <person name="Quetier F."/>
            <person name="Saurin W."/>
            <person name="Scarpelli C."/>
            <person name="Wincker P."/>
            <person name="Lander E.S."/>
            <person name="Weissenbach J."/>
            <person name="Roest Crollius H."/>
        </authorList>
    </citation>
    <scope>NUCLEOTIDE SEQUENCE [LARGE SCALE GENOMIC DNA]</scope>
</reference>
<accession>Q4RHX1</accession>
<name>Q4RHX1_TETNG</name>
<sequence>MLQTIYEGESSFCTTEGRVGQQQSPNQSRMHNVNGSGDHTAVLLSFPPSLSLSLSPLSFSLRSKLLCLNLLPLLCLLLRTFTALLSPLRTYSALSWSLCEK</sequence>
<gene>
    <name evidence="1" type="ORF">GSTENG00034139001</name>
</gene>
<evidence type="ECO:0000313" key="1">
    <source>
        <dbReference type="EMBL" id="CAG12011.1"/>
    </source>
</evidence>
<protein>
    <submittedName>
        <fullName evidence="1">Chromosome 8 SCAF15044, whole genome shotgun sequence</fullName>
    </submittedName>
</protein>
<dbReference type="AlphaFoldDB" id="Q4RHX1"/>
<dbReference type="KEGG" id="tng:GSTEN00034139G001"/>
<proteinExistence type="predicted"/>
<dbReference type="EMBL" id="CAAE01015044">
    <property type="protein sequence ID" value="CAG12011.1"/>
    <property type="molecule type" value="Genomic_DNA"/>
</dbReference>